<feature type="compositionally biased region" description="Low complexity" evidence="1">
    <location>
        <begin position="1080"/>
        <end position="1092"/>
    </location>
</feature>
<feature type="region of interest" description="Disordered" evidence="1">
    <location>
        <begin position="205"/>
        <end position="237"/>
    </location>
</feature>
<feature type="region of interest" description="Disordered" evidence="1">
    <location>
        <begin position="1303"/>
        <end position="1323"/>
    </location>
</feature>
<feature type="compositionally biased region" description="Low complexity" evidence="1">
    <location>
        <begin position="214"/>
        <end position="229"/>
    </location>
</feature>
<organism evidence="2 3">
    <name type="scientific">Aristolochia fimbriata</name>
    <name type="common">White veined hardy Dutchman's pipe vine</name>
    <dbReference type="NCBI Taxonomy" id="158543"/>
    <lineage>
        <taxon>Eukaryota</taxon>
        <taxon>Viridiplantae</taxon>
        <taxon>Streptophyta</taxon>
        <taxon>Embryophyta</taxon>
        <taxon>Tracheophyta</taxon>
        <taxon>Spermatophyta</taxon>
        <taxon>Magnoliopsida</taxon>
        <taxon>Magnoliidae</taxon>
        <taxon>Piperales</taxon>
        <taxon>Aristolochiaceae</taxon>
        <taxon>Aristolochia</taxon>
    </lineage>
</organism>
<protein>
    <submittedName>
        <fullName evidence="2">Uncharacterized protein</fullName>
    </submittedName>
</protein>
<reference evidence="2 3" key="1">
    <citation type="submission" date="2021-07" db="EMBL/GenBank/DDBJ databases">
        <title>The Aristolochia fimbriata genome: insights into angiosperm evolution, floral development and chemical biosynthesis.</title>
        <authorList>
            <person name="Jiao Y."/>
        </authorList>
    </citation>
    <scope>NUCLEOTIDE SEQUENCE [LARGE SCALE GENOMIC DNA]</scope>
    <source>
        <strain evidence="2">IBCAS-2021</strain>
        <tissue evidence="2">Leaf</tissue>
    </source>
</reference>
<feature type="compositionally biased region" description="Polar residues" evidence="1">
    <location>
        <begin position="795"/>
        <end position="805"/>
    </location>
</feature>
<feature type="compositionally biased region" description="Polar residues" evidence="1">
    <location>
        <begin position="886"/>
        <end position="900"/>
    </location>
</feature>
<feature type="compositionally biased region" description="Basic and acidic residues" evidence="1">
    <location>
        <begin position="901"/>
        <end position="932"/>
    </location>
</feature>
<dbReference type="PANTHER" id="PTHR34536:SF6">
    <property type="entry name" value="DENTIN SIALOPHOSPHOPROTEIN-LIKE PROTEIN"/>
    <property type="match status" value="1"/>
</dbReference>
<feature type="compositionally biased region" description="Basic and acidic residues" evidence="1">
    <location>
        <begin position="1240"/>
        <end position="1262"/>
    </location>
</feature>
<gene>
    <name evidence="2" type="ORF">H6P81_008169</name>
</gene>
<feature type="region of interest" description="Disordered" evidence="1">
    <location>
        <begin position="705"/>
        <end position="761"/>
    </location>
</feature>
<name>A0AAV7F294_ARIFI</name>
<evidence type="ECO:0000256" key="1">
    <source>
        <dbReference type="SAM" id="MobiDB-lite"/>
    </source>
</evidence>
<comment type="caution">
    <text evidence="2">The sequence shown here is derived from an EMBL/GenBank/DDBJ whole genome shotgun (WGS) entry which is preliminary data.</text>
</comment>
<proteinExistence type="predicted"/>
<dbReference type="EMBL" id="JAINDJ010000003">
    <property type="protein sequence ID" value="KAG9455265.1"/>
    <property type="molecule type" value="Genomic_DNA"/>
</dbReference>
<feature type="region of interest" description="Disordered" evidence="1">
    <location>
        <begin position="137"/>
        <end position="175"/>
    </location>
</feature>
<sequence length="1422" mass="155540">MEAGGPTGTDGFACGERLASRSGNRLELIVSSCLTAQGPVIFCWIFSAREWAARSVEKDNVDFGSMIRLCTCTRRSASSFELGKNCEAPLPCKSCGGRTVDGRGSVPGSMLSTVGLELTRVIDPDLTWRTVANRKGRRARTSLTASNKKKSNLQSLRNSGDLINKSTKEAEDMPVSESEKLGVTILGRRFSDTLENLPIKKRKFMLVRSPSPPSRTTSSSLSEDSAGSTKNSNFDQVDMANEKTQMECESEKVGVDADFSGISILATAACNSNKGSGTGNPDNLEGFPRIPPVMESNPDEMSERKLDDSSGLSADKCSLKECADVVEQAVHVQTKKDFKQDTGTPAKLDSSSSRDDRSHWDLNTVMDEWGNPGDPEIRIENKENVELKATDSLSSITVQEMPTVMVSEMPKPTTTGDELKVEALHSDASSSDHGKHLNIKVEDVFNGNKDPADGPGALENPENHGMKAEVVPTSVSVDELVGYHSSAEEKAAGQCSNSDLMNKGQNMERDADTVPGQNICEPSSFVLEDKTNLALQTCFGKNINDDPRDKSPEPERHISIFVESEKQANKGSDSMLSEPVTGKISSPDVNILKNGEASSSPQIHATSGFPHLFDSERLNVASPCLDKGETVDADSKTSLAIGLDTQNDAEALLENPYCEITTTRILTSGLQSSERSKSDGDMSKCNAGVVVDLYESDYLSDVSQNDGDHAVGLDKDAVPQGADEESQYEDGEFRESTIHGWGDVGDEGEAEQVDYGSDNRDMDIFEAPADYTISSSLQGEGDESAGQEIPVDQPNFASSSLGTQPDDSKKTVKVVKKALKSNIEKKEGNEGLGTALKIGNETTVEGEVSAKHGGGRGPSHAVTRTKSTGWDQLPDVSKSYEEVCEVSSNTVVARSSLSKELSSRVEGPRSSDTLLVKDNEYLHGSRSSDREVSNSMLEATASPHKSIGRGGSTMHMRGRGRGNDHWLDSSGTHWGPKHRRSPGYYGPGEFGPNGPKNNAAAAAAKVESSGFVVAPDGTIVKAGGMGPTGRVNRQSTNTSSQGVRRRGSASEREGGWNFGKNIEFGASREISPDRNGSVGRGRPTGYTGTRVVNTNHRERYNGPVPDENFDMQHPLSHREGSFSPIHRRPLHLSRSHTKSRSRSRSRSPQMWSSSRGRRSGGRVTGGPGFQRHSRSPPNFRSEARIEGGRSPQRRNSRSPNFWSDARIERMRSPHWRPGFSEHMGFGPVSRSHKSPPHTSRWMDDRKDPPDHFREHDYKRSSGSERSPPARIFSRNQRFHVMGSPGRMKPDEYYRPVHSGRYPEFVGADRGSRHEGSDEDRRKHSDRYGMVHPIRHHDVEGDVKRFRCEFDNGFRTHNPRGRGSPRDYGRGGIESRLGDGTRRGRDAKDQFRYSREGKHSSSFSTYGVRDCDEDLALRRRRPS</sequence>
<feature type="region of interest" description="Disordered" evidence="1">
    <location>
        <begin position="335"/>
        <end position="359"/>
    </location>
</feature>
<dbReference type="PANTHER" id="PTHR34536">
    <property type="entry name" value="DENTIN SIALOPHOSPHOPROTEIN-LIKE PROTEIN"/>
    <property type="match status" value="1"/>
</dbReference>
<evidence type="ECO:0000313" key="3">
    <source>
        <dbReference type="Proteomes" id="UP000825729"/>
    </source>
</evidence>
<feature type="region of interest" description="Disordered" evidence="1">
    <location>
        <begin position="561"/>
        <end position="582"/>
    </location>
</feature>
<feature type="compositionally biased region" description="Polar residues" evidence="1">
    <location>
        <begin position="1031"/>
        <end position="1041"/>
    </location>
</feature>
<feature type="compositionally biased region" description="Basic residues" evidence="1">
    <location>
        <begin position="1125"/>
        <end position="1145"/>
    </location>
</feature>
<feature type="region of interest" description="Disordered" evidence="1">
    <location>
        <begin position="1023"/>
        <end position="1271"/>
    </location>
</feature>
<keyword evidence="3" id="KW-1185">Reference proteome</keyword>
<feature type="region of interest" description="Disordered" evidence="1">
    <location>
        <begin position="1353"/>
        <end position="1405"/>
    </location>
</feature>
<feature type="region of interest" description="Disordered" evidence="1">
    <location>
        <begin position="825"/>
        <end position="1001"/>
    </location>
</feature>
<evidence type="ECO:0000313" key="2">
    <source>
        <dbReference type="EMBL" id="KAG9455265.1"/>
    </source>
</evidence>
<feature type="compositionally biased region" description="Basic and acidic residues" evidence="1">
    <location>
        <begin position="706"/>
        <end position="717"/>
    </location>
</feature>
<feature type="region of interest" description="Disordered" evidence="1">
    <location>
        <begin position="774"/>
        <end position="812"/>
    </location>
</feature>
<feature type="compositionally biased region" description="Polar residues" evidence="1">
    <location>
        <begin position="141"/>
        <end position="158"/>
    </location>
</feature>
<accession>A0AAV7F294</accession>
<dbReference type="Proteomes" id="UP000825729">
    <property type="component" value="Unassembled WGS sequence"/>
</dbReference>
<feature type="compositionally biased region" description="Basic and acidic residues" evidence="1">
    <location>
        <begin position="1309"/>
        <end position="1323"/>
    </location>
</feature>
<feature type="compositionally biased region" description="Basic and acidic residues" evidence="1">
    <location>
        <begin position="1375"/>
        <end position="1398"/>
    </location>
</feature>